<accession>A0AA40GC69</accession>
<keyword evidence="1" id="KW-0472">Membrane</keyword>
<comment type="caution">
    <text evidence="2">The sequence shown here is derived from an EMBL/GenBank/DDBJ whole genome shotgun (WGS) entry which is preliminary data.</text>
</comment>
<sequence length="127" mass="14958">MPPQEKFENSVHLNNNRESNVATCQNSTNVQTEETDRGVKEETRDMDFDELLPYVGEFGLYQKILFVLMIPFASFVAWVYFSQIFITLIPDDYWCWVPELENLTVNERCAKVSQFLGKLRRIRNKIV</sequence>
<proteinExistence type="predicted"/>
<gene>
    <name evidence="2" type="ORF">K0M31_007665</name>
</gene>
<protein>
    <recommendedName>
        <fullName evidence="4">Solute carrier family 22 member 4</fullName>
    </recommendedName>
</protein>
<evidence type="ECO:0000313" key="2">
    <source>
        <dbReference type="EMBL" id="KAK1134898.1"/>
    </source>
</evidence>
<reference evidence="2" key="1">
    <citation type="submission" date="2021-10" db="EMBL/GenBank/DDBJ databases">
        <title>Melipona bicolor Genome sequencing and assembly.</title>
        <authorList>
            <person name="Araujo N.S."/>
            <person name="Arias M.C."/>
        </authorList>
    </citation>
    <scope>NUCLEOTIDE SEQUENCE</scope>
    <source>
        <strain evidence="2">USP_2M_L1-L4_2017</strain>
        <tissue evidence="2">Whole body</tissue>
    </source>
</reference>
<feature type="transmembrane region" description="Helical" evidence="1">
    <location>
        <begin position="60"/>
        <end position="81"/>
    </location>
</feature>
<dbReference type="AlphaFoldDB" id="A0AA40GC69"/>
<evidence type="ECO:0000256" key="1">
    <source>
        <dbReference type="SAM" id="Phobius"/>
    </source>
</evidence>
<name>A0AA40GC69_9HYME</name>
<evidence type="ECO:0008006" key="4">
    <source>
        <dbReference type="Google" id="ProtNLM"/>
    </source>
</evidence>
<organism evidence="2 3">
    <name type="scientific">Melipona bicolor</name>
    <dbReference type="NCBI Taxonomy" id="60889"/>
    <lineage>
        <taxon>Eukaryota</taxon>
        <taxon>Metazoa</taxon>
        <taxon>Ecdysozoa</taxon>
        <taxon>Arthropoda</taxon>
        <taxon>Hexapoda</taxon>
        <taxon>Insecta</taxon>
        <taxon>Pterygota</taxon>
        <taxon>Neoptera</taxon>
        <taxon>Endopterygota</taxon>
        <taxon>Hymenoptera</taxon>
        <taxon>Apocrita</taxon>
        <taxon>Aculeata</taxon>
        <taxon>Apoidea</taxon>
        <taxon>Anthophila</taxon>
        <taxon>Apidae</taxon>
        <taxon>Melipona</taxon>
    </lineage>
</organism>
<dbReference type="Proteomes" id="UP001177670">
    <property type="component" value="Unassembled WGS sequence"/>
</dbReference>
<keyword evidence="3" id="KW-1185">Reference proteome</keyword>
<evidence type="ECO:0000313" key="3">
    <source>
        <dbReference type="Proteomes" id="UP001177670"/>
    </source>
</evidence>
<keyword evidence="1" id="KW-0812">Transmembrane</keyword>
<dbReference type="EMBL" id="JAHYIQ010000002">
    <property type="protein sequence ID" value="KAK1134898.1"/>
    <property type="molecule type" value="Genomic_DNA"/>
</dbReference>
<keyword evidence="1" id="KW-1133">Transmembrane helix</keyword>